<dbReference type="EMBL" id="CP014855">
    <property type="protein sequence ID" value="ASJ01539.1"/>
    <property type="molecule type" value="Genomic_DNA"/>
</dbReference>
<proteinExistence type="predicted"/>
<organism evidence="1 2">
    <name type="scientific">Thermococcus gorgonarius</name>
    <dbReference type="NCBI Taxonomy" id="71997"/>
    <lineage>
        <taxon>Archaea</taxon>
        <taxon>Methanobacteriati</taxon>
        <taxon>Methanobacteriota</taxon>
        <taxon>Thermococci</taxon>
        <taxon>Thermococcales</taxon>
        <taxon>Thermococcaceae</taxon>
        <taxon>Thermococcus</taxon>
    </lineage>
</organism>
<accession>A0A2Z2M879</accession>
<name>A0A2Z2M879_THEGO</name>
<dbReference type="KEGG" id="tgg:A3K92_08630"/>
<sequence>MGRPAKSDKFEVAEKIIELAESGDELTIYNIYSKLRRKYGFNVRQESVRRILNEFVRLKILAEYPEDRVSSQAGRRKKPYKLLWDTEKARAIIQCWKEFHSLRGKLNALKSLVDSKEQEFEFSELTYKFCPYLVLLGIDWIEGITGFLGKFDWRTFLDYAIPLYGAVFSLKYDQELRVLNEEYPGGEFFIALEGNSCDFFEKARWVEYVARRKAKMEIENKLLETFYKGNEFKCASIHYGDDGVPKLSNYILGVRYFVQDSRLVVFDLSPNPFLTKDDDEKVATAFETLVQELPKKHPEVEFIQVRSVSSAMGELLKSMGFEECCKFYLSTRTEKVGDASRFIVEFSKNQPLASEREWAIRVFEKPVK</sequence>
<dbReference type="RefSeq" id="WP_088885872.1">
    <property type="nucleotide sequence ID" value="NZ_CP014855.1"/>
</dbReference>
<reference evidence="1 2" key="1">
    <citation type="submission" date="2016-03" db="EMBL/GenBank/DDBJ databases">
        <title>Complete genome sequence of Thermococcus gorgonarius.</title>
        <authorList>
            <person name="Oger P.M."/>
        </authorList>
    </citation>
    <scope>NUCLEOTIDE SEQUENCE [LARGE SCALE GENOMIC DNA]</scope>
    <source>
        <strain evidence="1 2">W-12</strain>
    </source>
</reference>
<dbReference type="AlphaFoldDB" id="A0A2Z2M879"/>
<dbReference type="GeneID" id="33332614"/>
<keyword evidence="2" id="KW-1185">Reference proteome</keyword>
<gene>
    <name evidence="1" type="ORF">A3K92_08630</name>
</gene>
<dbReference type="Proteomes" id="UP000250134">
    <property type="component" value="Chromosome"/>
</dbReference>
<evidence type="ECO:0000313" key="1">
    <source>
        <dbReference type="EMBL" id="ASJ01539.1"/>
    </source>
</evidence>
<protein>
    <submittedName>
        <fullName evidence="1">Uncharacterized protein</fullName>
    </submittedName>
</protein>
<evidence type="ECO:0000313" key="2">
    <source>
        <dbReference type="Proteomes" id="UP000250134"/>
    </source>
</evidence>